<dbReference type="EMBL" id="CYSF01000007">
    <property type="protein sequence ID" value="CUH84482.1"/>
    <property type="molecule type" value="Genomic_DNA"/>
</dbReference>
<dbReference type="RefSeq" id="WP_058318586.1">
    <property type="nucleotide sequence ID" value="NZ_CYSF01000007.1"/>
</dbReference>
<evidence type="ECO:0008006" key="3">
    <source>
        <dbReference type="Google" id="ProtNLM"/>
    </source>
</evidence>
<gene>
    <name evidence="1" type="ORF">TM5383_01693</name>
</gene>
<dbReference type="OrthoDB" id="9924837at2"/>
<dbReference type="Proteomes" id="UP000051681">
    <property type="component" value="Unassembled WGS sequence"/>
</dbReference>
<accession>A0A0P1HCA6</accession>
<sequence>MNPTVAFHPHRRIRPAVLQLHGQLNGAGQAGRFQAITQALSAQTQVLSHDPSHFYAETEFGTIEAWRARQQLRILLRSPHQSRLESMRKQVETACAGSTPAETFDWSGKP</sequence>
<dbReference type="STRING" id="340021.TM5383_01693"/>
<keyword evidence="2" id="KW-1185">Reference proteome</keyword>
<proteinExistence type="predicted"/>
<name>A0A0P1HCA6_9RHOB</name>
<dbReference type="AlphaFoldDB" id="A0A0P1HCA6"/>
<evidence type="ECO:0000313" key="2">
    <source>
        <dbReference type="Proteomes" id="UP000051681"/>
    </source>
</evidence>
<evidence type="ECO:0000313" key="1">
    <source>
        <dbReference type="EMBL" id="CUH84482.1"/>
    </source>
</evidence>
<organism evidence="1 2">
    <name type="scientific">Thalassovita mediterranea</name>
    <dbReference type="NCBI Taxonomy" id="340021"/>
    <lineage>
        <taxon>Bacteria</taxon>
        <taxon>Pseudomonadati</taxon>
        <taxon>Pseudomonadota</taxon>
        <taxon>Alphaproteobacteria</taxon>
        <taxon>Rhodobacterales</taxon>
        <taxon>Roseobacteraceae</taxon>
        <taxon>Thalassovita</taxon>
    </lineage>
</organism>
<protein>
    <recommendedName>
        <fullName evidence="3">DUF2218 domain-containing protein</fullName>
    </recommendedName>
</protein>
<reference evidence="1 2" key="1">
    <citation type="submission" date="2015-09" db="EMBL/GenBank/DDBJ databases">
        <authorList>
            <consortium name="Swine Surveillance"/>
        </authorList>
    </citation>
    <scope>NUCLEOTIDE SEQUENCE [LARGE SCALE GENOMIC DNA]</scope>
    <source>
        <strain evidence="1 2">CECT 8383</strain>
    </source>
</reference>